<keyword evidence="1" id="KW-1133">Transmembrane helix</keyword>
<evidence type="ECO:0000313" key="3">
    <source>
        <dbReference type="Proteomes" id="UP001054945"/>
    </source>
</evidence>
<comment type="caution">
    <text evidence="2">The sequence shown here is derived from an EMBL/GenBank/DDBJ whole genome shotgun (WGS) entry which is preliminary data.</text>
</comment>
<reference evidence="2 3" key="1">
    <citation type="submission" date="2021-06" db="EMBL/GenBank/DDBJ databases">
        <title>Caerostris extrusa draft genome.</title>
        <authorList>
            <person name="Kono N."/>
            <person name="Arakawa K."/>
        </authorList>
    </citation>
    <scope>NUCLEOTIDE SEQUENCE [LARGE SCALE GENOMIC DNA]</scope>
</reference>
<gene>
    <name evidence="2" type="ORF">CEXT_582591</name>
</gene>
<evidence type="ECO:0000256" key="1">
    <source>
        <dbReference type="SAM" id="Phobius"/>
    </source>
</evidence>
<evidence type="ECO:0000313" key="2">
    <source>
        <dbReference type="EMBL" id="GIZ05039.1"/>
    </source>
</evidence>
<dbReference type="Proteomes" id="UP001054945">
    <property type="component" value="Unassembled WGS sequence"/>
</dbReference>
<organism evidence="2 3">
    <name type="scientific">Caerostris extrusa</name>
    <name type="common">Bark spider</name>
    <name type="synonym">Caerostris bankana</name>
    <dbReference type="NCBI Taxonomy" id="172846"/>
    <lineage>
        <taxon>Eukaryota</taxon>
        <taxon>Metazoa</taxon>
        <taxon>Ecdysozoa</taxon>
        <taxon>Arthropoda</taxon>
        <taxon>Chelicerata</taxon>
        <taxon>Arachnida</taxon>
        <taxon>Araneae</taxon>
        <taxon>Araneomorphae</taxon>
        <taxon>Entelegynae</taxon>
        <taxon>Araneoidea</taxon>
        <taxon>Araneidae</taxon>
        <taxon>Caerostris</taxon>
    </lineage>
</organism>
<sequence length="109" mass="11874">MDIIGGKLVLVVVSKGVGLISSGIGDLSWSLFLGRKTFRMLKLFLPSEVLMSSGSVLMGSPLITFNGSKPFRCYDVVGYVIVIEIFGDGRVVFFRVRLYFEITGGVLCS</sequence>
<keyword evidence="3" id="KW-1185">Reference proteome</keyword>
<proteinExistence type="predicted"/>
<keyword evidence="1" id="KW-0472">Membrane</keyword>
<dbReference type="EMBL" id="BPLR01019195">
    <property type="protein sequence ID" value="GIZ05039.1"/>
    <property type="molecule type" value="Genomic_DNA"/>
</dbReference>
<keyword evidence="1" id="KW-0812">Transmembrane</keyword>
<feature type="transmembrane region" description="Helical" evidence="1">
    <location>
        <begin position="12"/>
        <end position="33"/>
    </location>
</feature>
<protein>
    <submittedName>
        <fullName evidence="2">Uncharacterized protein</fullName>
    </submittedName>
</protein>
<accession>A0AAV4YF80</accession>
<name>A0AAV4YF80_CAEEX</name>
<dbReference type="AlphaFoldDB" id="A0AAV4YF80"/>